<dbReference type="OrthoDB" id="2270193at2759"/>
<feature type="domain" description="DUF7923" evidence="1">
    <location>
        <begin position="72"/>
        <end position="246"/>
    </location>
</feature>
<name>A0A6A5Y4A2_9PLEO</name>
<dbReference type="PANTHER" id="PTHR37543">
    <property type="entry name" value="CCCH ZINC FINGER DNA BINDING PROTEIN (AFU_ORTHOLOGUE AFUA_5G12760)"/>
    <property type="match status" value="1"/>
</dbReference>
<dbReference type="PANTHER" id="PTHR37543:SF1">
    <property type="entry name" value="CCCH ZINC FINGER DNA BINDING PROTEIN (AFU_ORTHOLOGUE AFUA_5G12760)"/>
    <property type="match status" value="1"/>
</dbReference>
<protein>
    <recommendedName>
        <fullName evidence="1">DUF7923 domain-containing protein</fullName>
    </recommendedName>
</protein>
<sequence length="366" mass="41682">MISSTQVDSLYSRVEKCKEEDRKREELLDELVAKLQATTEELKKTKLDLEHEISARRGLQEQNNELSSKLTAKPYVLVIVDADGYYFNGLNEGEEGGKKAADMLAKAVKEHIKSLGNDFDQCDIVVETYANTEGLGKTLVDNSQVRSINEWRHFWSGFVCRQRMFAHVDVGGGKEHADQRIRERVEFHSRIWQCKRVFLGCCHDAGYATFLGQFVSTGKITLLKDGVCHPKLEALGLPTVEFRGLFTGPVASGVSGASKGGKRFQNPFAWQMRLLPVRIDNKSGLRYDRPVTVTIEDVKRIEKMRLCHWFYLTGACKGCDRVHQVEQRLTTDEFDSLWTIARRGECYNSRKKKVCHDPLCIYGHKP</sequence>
<dbReference type="Pfam" id="PF25540">
    <property type="entry name" value="DUF7923"/>
    <property type="match status" value="1"/>
</dbReference>
<reference evidence="2" key="1">
    <citation type="journal article" date="2020" name="Stud. Mycol.">
        <title>101 Dothideomycetes genomes: a test case for predicting lifestyles and emergence of pathogens.</title>
        <authorList>
            <person name="Haridas S."/>
            <person name="Albert R."/>
            <person name="Binder M."/>
            <person name="Bloem J."/>
            <person name="Labutti K."/>
            <person name="Salamov A."/>
            <person name="Andreopoulos B."/>
            <person name="Baker S."/>
            <person name="Barry K."/>
            <person name="Bills G."/>
            <person name="Bluhm B."/>
            <person name="Cannon C."/>
            <person name="Castanera R."/>
            <person name="Culley D."/>
            <person name="Daum C."/>
            <person name="Ezra D."/>
            <person name="Gonzalez J."/>
            <person name="Henrissat B."/>
            <person name="Kuo A."/>
            <person name="Liang C."/>
            <person name="Lipzen A."/>
            <person name="Lutzoni F."/>
            <person name="Magnuson J."/>
            <person name="Mondo S."/>
            <person name="Nolan M."/>
            <person name="Ohm R."/>
            <person name="Pangilinan J."/>
            <person name="Park H.-J."/>
            <person name="Ramirez L."/>
            <person name="Alfaro M."/>
            <person name="Sun H."/>
            <person name="Tritt A."/>
            <person name="Yoshinaga Y."/>
            <person name="Zwiers L.-H."/>
            <person name="Turgeon B."/>
            <person name="Goodwin S."/>
            <person name="Spatafora J."/>
            <person name="Crous P."/>
            <person name="Grigoriev I."/>
        </authorList>
    </citation>
    <scope>NUCLEOTIDE SEQUENCE</scope>
    <source>
        <strain evidence="2">CBS 175.79</strain>
    </source>
</reference>
<evidence type="ECO:0000313" key="2">
    <source>
        <dbReference type="EMBL" id="KAF2019711.1"/>
    </source>
</evidence>
<dbReference type="GeneID" id="54284589"/>
<dbReference type="AlphaFoldDB" id="A0A6A5Y4A2"/>
<dbReference type="EMBL" id="ML978067">
    <property type="protein sequence ID" value="KAF2019711.1"/>
    <property type="molecule type" value="Genomic_DNA"/>
</dbReference>
<keyword evidence="3" id="KW-1185">Reference proteome</keyword>
<gene>
    <name evidence="2" type="ORF">BU24DRAFT_419340</name>
</gene>
<accession>A0A6A5Y4A2</accession>
<evidence type="ECO:0000259" key="1">
    <source>
        <dbReference type="Pfam" id="PF25540"/>
    </source>
</evidence>
<dbReference type="Proteomes" id="UP000799778">
    <property type="component" value="Unassembled WGS sequence"/>
</dbReference>
<dbReference type="RefSeq" id="XP_033388050.1">
    <property type="nucleotide sequence ID" value="XM_033527192.1"/>
</dbReference>
<evidence type="ECO:0000313" key="3">
    <source>
        <dbReference type="Proteomes" id="UP000799778"/>
    </source>
</evidence>
<proteinExistence type="predicted"/>
<organism evidence="2 3">
    <name type="scientific">Aaosphaeria arxii CBS 175.79</name>
    <dbReference type="NCBI Taxonomy" id="1450172"/>
    <lineage>
        <taxon>Eukaryota</taxon>
        <taxon>Fungi</taxon>
        <taxon>Dikarya</taxon>
        <taxon>Ascomycota</taxon>
        <taxon>Pezizomycotina</taxon>
        <taxon>Dothideomycetes</taxon>
        <taxon>Pleosporomycetidae</taxon>
        <taxon>Pleosporales</taxon>
        <taxon>Pleosporales incertae sedis</taxon>
        <taxon>Aaosphaeria</taxon>
    </lineage>
</organism>
<dbReference type="InterPro" id="IPR057683">
    <property type="entry name" value="DUF7923"/>
</dbReference>